<dbReference type="InterPro" id="IPR036388">
    <property type="entry name" value="WH-like_DNA-bd_sf"/>
</dbReference>
<accession>A0ABV9HKN7</accession>
<sequence length="360" mass="38234">MRNASIRETDTLGDALRSIVELLPASWRFDERREVVLRGVRLDAVVELVGPSGDRAAFAVEAKLSGSVSTAVLLDVLREHARRAGMPVLFASDYVGPSLRAALIAEGISFADATGWVRVISEDPLILLTSHGAKRSPQTRVASAVTRLNGIAASRTIRALSNSDLPIGVRELANLAGVSPGSASKLLATLASEGVVDRDERGGVHTVRRRALIRRWAQDYSFAKSNRAVSYYIAPRGLDRAAAQLSDRGGIALTGSAAARRILPHGMTSVVPLKLLALYAAEPIALPRELDLIAAEPATANVVIAAPQDKDILPGFNDLSLTTAPVALVLADLLTLPGRSDAEADQLMEALAKNDPAWNE</sequence>
<dbReference type="Gene3D" id="1.10.10.10">
    <property type="entry name" value="Winged helix-like DNA-binding domain superfamily/Winged helix DNA-binding domain"/>
    <property type="match status" value="1"/>
</dbReference>
<dbReference type="InterPro" id="IPR005471">
    <property type="entry name" value="Tscrpt_reg_IclR_N"/>
</dbReference>
<proteinExistence type="predicted"/>
<dbReference type="RefSeq" id="WP_377136434.1">
    <property type="nucleotide sequence ID" value="NZ_JBHSFI010000004.1"/>
</dbReference>
<protein>
    <submittedName>
        <fullName evidence="2">Helix-turn-helix domain-containing protein</fullName>
    </submittedName>
</protein>
<feature type="domain" description="HTH crp-type" evidence="1">
    <location>
        <begin position="135"/>
        <end position="211"/>
    </location>
</feature>
<reference evidence="3" key="1">
    <citation type="journal article" date="2019" name="Int. J. Syst. Evol. Microbiol.">
        <title>The Global Catalogue of Microorganisms (GCM) 10K type strain sequencing project: providing services to taxonomists for standard genome sequencing and annotation.</title>
        <authorList>
            <consortium name="The Broad Institute Genomics Platform"/>
            <consortium name="The Broad Institute Genome Sequencing Center for Infectious Disease"/>
            <person name="Wu L."/>
            <person name="Ma J."/>
        </authorList>
    </citation>
    <scope>NUCLEOTIDE SEQUENCE [LARGE SCALE GENOMIC DNA]</scope>
    <source>
        <strain evidence="3">CCUG 42722</strain>
    </source>
</reference>
<evidence type="ECO:0000313" key="3">
    <source>
        <dbReference type="Proteomes" id="UP001596011"/>
    </source>
</evidence>
<dbReference type="SUPFAM" id="SSF46785">
    <property type="entry name" value="Winged helix' DNA-binding domain"/>
    <property type="match status" value="1"/>
</dbReference>
<dbReference type="InterPro" id="IPR012318">
    <property type="entry name" value="HTH_CRP"/>
</dbReference>
<organism evidence="2 3">
    <name type="scientific">Promicromonospora alba</name>
    <dbReference type="NCBI Taxonomy" id="1616110"/>
    <lineage>
        <taxon>Bacteria</taxon>
        <taxon>Bacillati</taxon>
        <taxon>Actinomycetota</taxon>
        <taxon>Actinomycetes</taxon>
        <taxon>Micrococcales</taxon>
        <taxon>Promicromonosporaceae</taxon>
        <taxon>Promicromonospora</taxon>
    </lineage>
</organism>
<gene>
    <name evidence="2" type="ORF">ACFO6V_14340</name>
</gene>
<dbReference type="InterPro" id="IPR036390">
    <property type="entry name" value="WH_DNA-bd_sf"/>
</dbReference>
<keyword evidence="3" id="KW-1185">Reference proteome</keyword>
<dbReference type="PROSITE" id="PS51063">
    <property type="entry name" value="HTH_CRP_2"/>
    <property type="match status" value="1"/>
</dbReference>
<comment type="caution">
    <text evidence="2">The sequence shown here is derived from an EMBL/GenBank/DDBJ whole genome shotgun (WGS) entry which is preliminary data.</text>
</comment>
<dbReference type="Pfam" id="PF09339">
    <property type="entry name" value="HTH_IclR"/>
    <property type="match status" value="1"/>
</dbReference>
<evidence type="ECO:0000313" key="2">
    <source>
        <dbReference type="EMBL" id="MFC4629420.1"/>
    </source>
</evidence>
<evidence type="ECO:0000259" key="1">
    <source>
        <dbReference type="PROSITE" id="PS51063"/>
    </source>
</evidence>
<dbReference type="EMBL" id="JBHSFI010000004">
    <property type="protein sequence ID" value="MFC4629420.1"/>
    <property type="molecule type" value="Genomic_DNA"/>
</dbReference>
<name>A0ABV9HKN7_9MICO</name>
<dbReference type="Proteomes" id="UP001596011">
    <property type="component" value="Unassembled WGS sequence"/>
</dbReference>